<evidence type="ECO:0000256" key="1">
    <source>
        <dbReference type="SAM" id="SignalP"/>
    </source>
</evidence>
<dbReference type="EMBL" id="CAJVCH010034973">
    <property type="protein sequence ID" value="CAG7715945.1"/>
    <property type="molecule type" value="Genomic_DNA"/>
</dbReference>
<protein>
    <recommendedName>
        <fullName evidence="4">Single domain-containing protein</fullName>
    </recommendedName>
</protein>
<dbReference type="Proteomes" id="UP000708208">
    <property type="component" value="Unassembled WGS sequence"/>
</dbReference>
<evidence type="ECO:0008006" key="4">
    <source>
        <dbReference type="Google" id="ProtNLM"/>
    </source>
</evidence>
<reference evidence="2" key="1">
    <citation type="submission" date="2021-06" db="EMBL/GenBank/DDBJ databases">
        <authorList>
            <person name="Hodson N. C."/>
            <person name="Mongue J. A."/>
            <person name="Jaron S. K."/>
        </authorList>
    </citation>
    <scope>NUCLEOTIDE SEQUENCE</scope>
</reference>
<organism evidence="2 3">
    <name type="scientific">Allacma fusca</name>
    <dbReference type="NCBI Taxonomy" id="39272"/>
    <lineage>
        <taxon>Eukaryota</taxon>
        <taxon>Metazoa</taxon>
        <taxon>Ecdysozoa</taxon>
        <taxon>Arthropoda</taxon>
        <taxon>Hexapoda</taxon>
        <taxon>Collembola</taxon>
        <taxon>Symphypleona</taxon>
        <taxon>Sminthuridae</taxon>
        <taxon>Allacma</taxon>
    </lineage>
</organism>
<sequence length="97" mass="10645">MACASVYICVLVIFSTGFGFNLAQNFCGSKEPDTDKLCVSLRLPWQSSPIYFCTDKGKINYRNKCKSPGTYCPAIDGNSLQISTPWDCCPITSLPGF</sequence>
<name>A0A8J2J9A6_9HEXA</name>
<feature type="signal peptide" evidence="1">
    <location>
        <begin position="1"/>
        <end position="23"/>
    </location>
</feature>
<comment type="caution">
    <text evidence="2">The sequence shown here is derived from an EMBL/GenBank/DDBJ whole genome shotgun (WGS) entry which is preliminary data.</text>
</comment>
<evidence type="ECO:0000313" key="3">
    <source>
        <dbReference type="Proteomes" id="UP000708208"/>
    </source>
</evidence>
<keyword evidence="3" id="KW-1185">Reference proteome</keyword>
<feature type="chain" id="PRO_5035186981" description="Single domain-containing protein" evidence="1">
    <location>
        <begin position="24"/>
        <end position="97"/>
    </location>
</feature>
<accession>A0A8J2J9A6</accession>
<gene>
    <name evidence="2" type="ORF">AFUS01_LOCUS5480</name>
</gene>
<evidence type="ECO:0000313" key="2">
    <source>
        <dbReference type="EMBL" id="CAG7715945.1"/>
    </source>
</evidence>
<keyword evidence="1" id="KW-0732">Signal</keyword>
<proteinExistence type="predicted"/>
<dbReference type="AlphaFoldDB" id="A0A8J2J9A6"/>